<protein>
    <recommendedName>
        <fullName evidence="4">Cold-shock protein</fullName>
    </recommendedName>
</protein>
<evidence type="ECO:0000313" key="3">
    <source>
        <dbReference type="Proteomes" id="UP000759443"/>
    </source>
</evidence>
<dbReference type="EMBL" id="JAGGJU010000017">
    <property type="protein sequence ID" value="MBP1853331.1"/>
    <property type="molecule type" value="Genomic_DNA"/>
</dbReference>
<keyword evidence="3" id="KW-1185">Reference proteome</keyword>
<evidence type="ECO:0000256" key="1">
    <source>
        <dbReference type="SAM" id="MobiDB-lite"/>
    </source>
</evidence>
<reference evidence="2 3" key="1">
    <citation type="submission" date="2021-03" db="EMBL/GenBank/DDBJ databases">
        <title>Genomic Encyclopedia of Type Strains, Phase IV (KMG-IV): sequencing the most valuable type-strain genomes for metagenomic binning, comparative biology and taxonomic classification.</title>
        <authorList>
            <person name="Goeker M."/>
        </authorList>
    </citation>
    <scope>NUCLEOTIDE SEQUENCE [LARGE SCALE GENOMIC DNA]</scope>
    <source>
        <strain evidence="2 3">DSM 21600</strain>
    </source>
</reference>
<dbReference type="Proteomes" id="UP000759443">
    <property type="component" value="Unassembled WGS sequence"/>
</dbReference>
<comment type="caution">
    <text evidence="2">The sequence shown here is derived from an EMBL/GenBank/DDBJ whole genome shotgun (WGS) entry which is preliminary data.</text>
</comment>
<evidence type="ECO:0008006" key="4">
    <source>
        <dbReference type="Google" id="ProtNLM"/>
    </source>
</evidence>
<name>A0ABS4E5W0_9HYPH</name>
<sequence>MSSQTYVSGDAVVLKSGTFRQPGLARTCRITAVLPEQRGAVQYRVRFGDENFERRIDGDDIEAQVSEEDAAALERSATPSEEGARDRAAPWVTPVAIKARR</sequence>
<dbReference type="RefSeq" id="WP_209949063.1">
    <property type="nucleotide sequence ID" value="NZ_JAGGJU010000017.1"/>
</dbReference>
<feature type="region of interest" description="Disordered" evidence="1">
    <location>
        <begin position="68"/>
        <end position="89"/>
    </location>
</feature>
<accession>A0ABS4E5W0</accession>
<proteinExistence type="predicted"/>
<organism evidence="2 3">
    <name type="scientific">Rhizobium halophytocola</name>
    <dbReference type="NCBI Taxonomy" id="735519"/>
    <lineage>
        <taxon>Bacteria</taxon>
        <taxon>Pseudomonadati</taxon>
        <taxon>Pseudomonadota</taxon>
        <taxon>Alphaproteobacteria</taxon>
        <taxon>Hyphomicrobiales</taxon>
        <taxon>Rhizobiaceae</taxon>
        <taxon>Rhizobium/Agrobacterium group</taxon>
        <taxon>Rhizobium</taxon>
    </lineage>
</organism>
<gene>
    <name evidence="2" type="ORF">J2Z17_004792</name>
</gene>
<evidence type="ECO:0000313" key="2">
    <source>
        <dbReference type="EMBL" id="MBP1853331.1"/>
    </source>
</evidence>